<evidence type="ECO:0000256" key="3">
    <source>
        <dbReference type="ARBA" id="ARBA00023295"/>
    </source>
</evidence>
<dbReference type="PROSITE" id="PS51257">
    <property type="entry name" value="PROKAR_LIPOPROTEIN"/>
    <property type="match status" value="1"/>
</dbReference>
<dbReference type="InterPro" id="IPR011081">
    <property type="entry name" value="Big_4"/>
</dbReference>
<dbReference type="InterPro" id="IPR017853">
    <property type="entry name" value="GH"/>
</dbReference>
<dbReference type="OrthoDB" id="9768786at2"/>
<evidence type="ECO:0000256" key="5">
    <source>
        <dbReference type="SAM" id="MobiDB-lite"/>
    </source>
</evidence>
<feature type="region of interest" description="Disordered" evidence="5">
    <location>
        <begin position="31"/>
        <end position="55"/>
    </location>
</feature>
<dbReference type="EMBL" id="FUXZ01000007">
    <property type="protein sequence ID" value="SKA66174.1"/>
    <property type="molecule type" value="Genomic_DNA"/>
</dbReference>
<dbReference type="Gene3D" id="2.60.120.260">
    <property type="entry name" value="Galactose-binding domain-like"/>
    <property type="match status" value="1"/>
</dbReference>
<reference evidence="7 8" key="1">
    <citation type="submission" date="2017-02" db="EMBL/GenBank/DDBJ databases">
        <authorList>
            <person name="Peterson S.W."/>
        </authorList>
    </citation>
    <scope>NUCLEOTIDE SEQUENCE [LARGE SCALE GENOMIC DNA]</scope>
    <source>
        <strain evidence="7 8">ATCC 35992</strain>
    </source>
</reference>
<dbReference type="InterPro" id="IPR011683">
    <property type="entry name" value="Glyco_hydro_53"/>
</dbReference>
<proteinExistence type="inferred from homology"/>
<dbReference type="EC" id="3.2.1.89" evidence="4"/>
<keyword evidence="2 4" id="KW-0378">Hydrolase</keyword>
<gene>
    <name evidence="7" type="ORF">SAMN02745111_01245</name>
</gene>
<sequence>MRKDIAKKTLILTLSLSVMLGLTACGHKKASKGAASARRERKEVTWDKGELSEKHKQENKEVTELFVQKIDNMSENIIKGMDVSSLLVEEAAGVVYHDKDGKEADMLKVISDAGFNWARVRVWKDPKDKDGNYYGGGNNDIDACVEIGKRATKNHLKLLVDFHYSDFWADPEKQYVPKDWEGLDIQKKADQMYNYTKASLMKLKDAGVDVGMVQIGNETNSYFCGEATWENIAKLMNSASKAIREIMPDALIAVHFTDPERVSAYQNYLVVLDNYDVDYDVFASSYYPYWHGTLENLTSILQVAADEYGKLVMVAENSYAYDPNDMDGWTNTIGTGATVIQDYSYTVNGQAREMRDVMDAVVKVGDKGIGVFYWEGGWIAVPEDENGKRKEKWDKYGCGWASKYAGDYDADAGQWFGGCSQENQALFDSDGNPLPSLYTWDLCYTGSLSEVKLDMVENAEVTIKLGDEIELPGSVQAKYNDGSTKSVRAKWEKPNKEAMQANGPAKYLVWGEAAGERVRCMVNMVEPNFVQNYSFEEADDTVNWKIDDRSADDDEHEVYMMDKVTDASLGTHAMHWYSKNKVDLDITQEIEGLEPGKYKMRATFQGGDSTNQDIYIYCVTIGKTYKQNTEVTEYRSFSTPELNEIEVGEDGKVTVGIHVKADADGVKGPWGTVDEVLFNKVEE</sequence>
<name>A0A1T4VMH6_9FIRM</name>
<feature type="compositionally biased region" description="Basic and acidic residues" evidence="5">
    <location>
        <begin position="37"/>
        <end position="55"/>
    </location>
</feature>
<dbReference type="PANTHER" id="PTHR34983">
    <property type="entry name" value="ARABINOGALACTAN ENDO-BETA-1,4-GALACTANASE A"/>
    <property type="match status" value="1"/>
</dbReference>
<evidence type="ECO:0000313" key="7">
    <source>
        <dbReference type="EMBL" id="SKA66174.1"/>
    </source>
</evidence>
<keyword evidence="3 4" id="KW-0326">Glycosidase</keyword>
<keyword evidence="4" id="KW-0732">Signal</keyword>
<evidence type="ECO:0000259" key="6">
    <source>
        <dbReference type="Pfam" id="PF07532"/>
    </source>
</evidence>
<evidence type="ECO:0000256" key="2">
    <source>
        <dbReference type="ARBA" id="ARBA00022801"/>
    </source>
</evidence>
<dbReference type="SUPFAM" id="SSF51445">
    <property type="entry name" value="(Trans)glycosidases"/>
    <property type="match status" value="1"/>
</dbReference>
<dbReference type="GO" id="GO:0031218">
    <property type="term" value="F:arabinogalactan endo-1,4-beta-galactosidase activity"/>
    <property type="evidence" value="ECO:0007669"/>
    <property type="project" value="UniProtKB-EC"/>
</dbReference>
<evidence type="ECO:0000256" key="1">
    <source>
        <dbReference type="ARBA" id="ARBA00010687"/>
    </source>
</evidence>
<dbReference type="STRING" id="39495.SAMN02745111_01245"/>
<feature type="domain" description="Bacterial Ig-like" evidence="6">
    <location>
        <begin position="456"/>
        <end position="514"/>
    </location>
</feature>
<evidence type="ECO:0000313" key="8">
    <source>
        <dbReference type="Proteomes" id="UP000190814"/>
    </source>
</evidence>
<dbReference type="Gene3D" id="3.20.20.80">
    <property type="entry name" value="Glycosidases"/>
    <property type="match status" value="1"/>
</dbReference>
<dbReference type="Proteomes" id="UP000190814">
    <property type="component" value="Unassembled WGS sequence"/>
</dbReference>
<dbReference type="GO" id="GO:0045490">
    <property type="term" value="P:pectin catabolic process"/>
    <property type="evidence" value="ECO:0007669"/>
    <property type="project" value="TreeGrafter"/>
</dbReference>
<dbReference type="AlphaFoldDB" id="A0A1T4VMH6"/>
<dbReference type="Pfam" id="PF07532">
    <property type="entry name" value="Big_4"/>
    <property type="match status" value="1"/>
</dbReference>
<dbReference type="PANTHER" id="PTHR34983:SF2">
    <property type="entry name" value="ENDO-BETA-1,4-GALACTANASE"/>
    <property type="match status" value="1"/>
</dbReference>
<comment type="similarity">
    <text evidence="1 4">Belongs to the glycosyl hydrolase 53 family.</text>
</comment>
<feature type="chain" id="PRO_5039756209" description="Arabinogalactan endo-beta-1,4-galactanase" evidence="4">
    <location>
        <begin position="25"/>
        <end position="683"/>
    </location>
</feature>
<protein>
    <recommendedName>
        <fullName evidence="4">Arabinogalactan endo-beta-1,4-galactanase</fullName>
        <ecNumber evidence="4">3.2.1.89</ecNumber>
    </recommendedName>
</protein>
<keyword evidence="8" id="KW-1185">Reference proteome</keyword>
<comment type="catalytic activity">
    <reaction evidence="4">
        <text>The enzyme specifically hydrolyzes (1-&gt;4)-beta-D-galactosidic linkages in type I arabinogalactans.</text>
        <dbReference type="EC" id="3.2.1.89"/>
    </reaction>
</comment>
<feature type="signal peptide" evidence="4">
    <location>
        <begin position="1"/>
        <end position="24"/>
    </location>
</feature>
<dbReference type="RefSeq" id="WP_078766113.1">
    <property type="nucleotide sequence ID" value="NZ_FUXZ01000007.1"/>
</dbReference>
<dbReference type="GO" id="GO:0015926">
    <property type="term" value="F:glucosidase activity"/>
    <property type="evidence" value="ECO:0007669"/>
    <property type="project" value="InterPro"/>
</dbReference>
<organism evidence="7 8">
    <name type="scientific">Eubacterium uniforme</name>
    <dbReference type="NCBI Taxonomy" id="39495"/>
    <lineage>
        <taxon>Bacteria</taxon>
        <taxon>Bacillati</taxon>
        <taxon>Bacillota</taxon>
        <taxon>Clostridia</taxon>
        <taxon>Eubacteriales</taxon>
        <taxon>Eubacteriaceae</taxon>
        <taxon>Eubacterium</taxon>
    </lineage>
</organism>
<accession>A0A1T4VMH6</accession>
<evidence type="ECO:0000256" key="4">
    <source>
        <dbReference type="RuleBase" id="RU361192"/>
    </source>
</evidence>
<dbReference type="Pfam" id="PF07745">
    <property type="entry name" value="Glyco_hydro_53"/>
    <property type="match status" value="1"/>
</dbReference>